<dbReference type="PANTHER" id="PTHR12166">
    <property type="entry name" value="CALCIUM-DEPENDENT SECRETION ACTIVATOR"/>
    <property type="match status" value="1"/>
</dbReference>
<dbReference type="EMBL" id="OZ035828">
    <property type="protein sequence ID" value="CAL1609744.1"/>
    <property type="molecule type" value="Genomic_DNA"/>
</dbReference>
<reference evidence="2 3" key="1">
    <citation type="submission" date="2024-04" db="EMBL/GenBank/DDBJ databases">
        <authorList>
            <person name="Waldvogel A.-M."/>
            <person name="Schoenle A."/>
        </authorList>
    </citation>
    <scope>NUCLEOTIDE SEQUENCE [LARGE SCALE GENOMIC DNA]</scope>
</reference>
<proteinExistence type="predicted"/>
<evidence type="ECO:0000259" key="1">
    <source>
        <dbReference type="Pfam" id="PF06292"/>
    </source>
</evidence>
<dbReference type="Proteomes" id="UP001497482">
    <property type="component" value="Chromosome 6"/>
</dbReference>
<gene>
    <name evidence="2" type="ORF">KC01_LOCUS36432</name>
</gene>
<dbReference type="GO" id="GO:1990504">
    <property type="term" value="P:dense core granule exocytosis"/>
    <property type="evidence" value="ECO:0007669"/>
    <property type="project" value="InterPro"/>
</dbReference>
<organism evidence="2 3">
    <name type="scientific">Knipowitschia caucasica</name>
    <name type="common">Caucasian dwarf goby</name>
    <name type="synonym">Pomatoschistus caucasicus</name>
    <dbReference type="NCBI Taxonomy" id="637954"/>
    <lineage>
        <taxon>Eukaryota</taxon>
        <taxon>Metazoa</taxon>
        <taxon>Chordata</taxon>
        <taxon>Craniata</taxon>
        <taxon>Vertebrata</taxon>
        <taxon>Euteleostomi</taxon>
        <taxon>Actinopterygii</taxon>
        <taxon>Neopterygii</taxon>
        <taxon>Teleostei</taxon>
        <taxon>Neoteleostei</taxon>
        <taxon>Acanthomorphata</taxon>
        <taxon>Gobiaria</taxon>
        <taxon>Gobiiformes</taxon>
        <taxon>Gobioidei</taxon>
        <taxon>Gobiidae</taxon>
        <taxon>Gobiinae</taxon>
        <taxon>Knipowitschia</taxon>
    </lineage>
</organism>
<name>A0AAV2M8V8_KNICA</name>
<dbReference type="PANTHER" id="PTHR12166:SF6">
    <property type="entry name" value="CALCIUM-DEPENDENT SECRETION ACTIVATOR 1"/>
    <property type="match status" value="1"/>
</dbReference>
<dbReference type="InterPro" id="IPR010439">
    <property type="entry name" value="MUN_dom"/>
</dbReference>
<dbReference type="GO" id="GO:0098793">
    <property type="term" value="C:presynapse"/>
    <property type="evidence" value="ECO:0007669"/>
    <property type="project" value="GOC"/>
</dbReference>
<dbReference type="InterPro" id="IPR033227">
    <property type="entry name" value="CAPS"/>
</dbReference>
<accession>A0AAV2M8V8</accession>
<sequence length="239" mass="26885">MRLKLMSSDMIESCVKRTRAAFEVKLQRSSRGTDFRVPQSICTMFNVMVDARVQSAKLCAVDLGQEFVRDWRQYHSQIDNLIEETVREMTTLLVAKFVVILESVLAKISRYDEGTLFSSFLSFTVKAASKYVDVPKPGMDVADGYVTFVRHSQDMLREKVNEEVYVERLFDRCCAYASPEEKRSTPGSSSAGEQLLSVWISSPRGSTRPPKVSVVLSPPPLCFSRLCPLCAASAFTRLP</sequence>
<dbReference type="GO" id="GO:0016079">
    <property type="term" value="P:synaptic vesicle exocytosis"/>
    <property type="evidence" value="ECO:0007669"/>
    <property type="project" value="InterPro"/>
</dbReference>
<protein>
    <recommendedName>
        <fullName evidence="1">MUN domain-containing protein</fullName>
    </recommendedName>
</protein>
<dbReference type="GO" id="GO:0045921">
    <property type="term" value="P:positive regulation of exocytosis"/>
    <property type="evidence" value="ECO:0007669"/>
    <property type="project" value="TreeGrafter"/>
</dbReference>
<evidence type="ECO:0000313" key="3">
    <source>
        <dbReference type="Proteomes" id="UP001497482"/>
    </source>
</evidence>
<dbReference type="AlphaFoldDB" id="A0AAV2M8V8"/>
<evidence type="ECO:0000313" key="2">
    <source>
        <dbReference type="EMBL" id="CAL1609744.1"/>
    </source>
</evidence>
<feature type="domain" description="MUN" evidence="1">
    <location>
        <begin position="2"/>
        <end position="168"/>
    </location>
</feature>
<dbReference type="GO" id="GO:0098978">
    <property type="term" value="C:glutamatergic synapse"/>
    <property type="evidence" value="ECO:0007669"/>
    <property type="project" value="TreeGrafter"/>
</dbReference>
<dbReference type="Pfam" id="PF06292">
    <property type="entry name" value="MUN"/>
    <property type="match status" value="1"/>
</dbReference>
<keyword evidence="3" id="KW-1185">Reference proteome</keyword>